<feature type="domain" description="Rieske" evidence="5">
    <location>
        <begin position="20"/>
        <end position="116"/>
    </location>
</feature>
<dbReference type="AlphaFoldDB" id="A0A0R2PH85"/>
<keyword evidence="2" id="KW-0479">Metal-binding</keyword>
<evidence type="ECO:0000313" key="7">
    <source>
        <dbReference type="Proteomes" id="UP000052955"/>
    </source>
</evidence>
<dbReference type="PROSITE" id="PS51296">
    <property type="entry name" value="RIESKE"/>
    <property type="match status" value="1"/>
</dbReference>
<reference evidence="6 7" key="1">
    <citation type="submission" date="2015-10" db="EMBL/GenBank/DDBJ databases">
        <title>Metagenome-Assembled Genomes uncover a global brackish microbiome.</title>
        <authorList>
            <person name="Hugerth L.W."/>
            <person name="Larsson J."/>
            <person name="Alneberg J."/>
            <person name="Lindh M.V."/>
            <person name="Legrand C."/>
            <person name="Pinhassi J."/>
            <person name="Andersson A.F."/>
        </authorList>
    </citation>
    <scope>NUCLEOTIDE SEQUENCE [LARGE SCALE GENOMIC DNA]</scope>
    <source>
        <strain evidence="6">BACL15 MAG-120823-bin78</strain>
    </source>
</reference>
<evidence type="ECO:0000256" key="2">
    <source>
        <dbReference type="ARBA" id="ARBA00022723"/>
    </source>
</evidence>
<dbReference type="GO" id="GO:0046872">
    <property type="term" value="F:metal ion binding"/>
    <property type="evidence" value="ECO:0007669"/>
    <property type="project" value="UniProtKB-KW"/>
</dbReference>
<evidence type="ECO:0000256" key="1">
    <source>
        <dbReference type="ARBA" id="ARBA00022714"/>
    </source>
</evidence>
<gene>
    <name evidence="6" type="ORF">ABR55_03950</name>
</gene>
<evidence type="ECO:0000256" key="4">
    <source>
        <dbReference type="ARBA" id="ARBA00023014"/>
    </source>
</evidence>
<sequence>MTLAGIAASLVGRAAQASPNRIIRLKKIKVGATFPFQLANGAPALLFRTKTGVFAYQTICTHQGGLTKYFRAKKLLICPIHNASFNPFKKGAVVAGPATNPLPTVKVAVKSGWVVLV</sequence>
<dbReference type="GO" id="GO:0004497">
    <property type="term" value="F:monooxygenase activity"/>
    <property type="evidence" value="ECO:0007669"/>
    <property type="project" value="UniProtKB-ARBA"/>
</dbReference>
<dbReference type="GO" id="GO:0016705">
    <property type="term" value="F:oxidoreductase activity, acting on paired donors, with incorporation or reduction of molecular oxygen"/>
    <property type="evidence" value="ECO:0007669"/>
    <property type="project" value="UniProtKB-ARBA"/>
</dbReference>
<dbReference type="Pfam" id="PF00355">
    <property type="entry name" value="Rieske"/>
    <property type="match status" value="1"/>
</dbReference>
<dbReference type="InterPro" id="IPR036922">
    <property type="entry name" value="Rieske_2Fe-2S_sf"/>
</dbReference>
<keyword evidence="1" id="KW-0001">2Fe-2S</keyword>
<dbReference type="CDD" id="cd03467">
    <property type="entry name" value="Rieske"/>
    <property type="match status" value="1"/>
</dbReference>
<name>A0A0R2PH85_9ACTN</name>
<keyword evidence="4" id="KW-0411">Iron-sulfur</keyword>
<protein>
    <recommendedName>
        <fullName evidence="5">Rieske domain-containing protein</fullName>
    </recommendedName>
</protein>
<dbReference type="Proteomes" id="UP000052955">
    <property type="component" value="Unassembled WGS sequence"/>
</dbReference>
<dbReference type="SUPFAM" id="SSF50022">
    <property type="entry name" value="ISP domain"/>
    <property type="match status" value="1"/>
</dbReference>
<accession>A0A0R2PH85</accession>
<keyword evidence="3" id="KW-0408">Iron</keyword>
<dbReference type="InterPro" id="IPR017941">
    <property type="entry name" value="Rieske_2Fe-2S"/>
</dbReference>
<proteinExistence type="predicted"/>
<organism evidence="6 7">
    <name type="scientific">Actinobacteria bacterium BACL15 MAG-120823-bin78</name>
    <dbReference type="NCBI Taxonomy" id="1655563"/>
    <lineage>
        <taxon>Bacteria</taxon>
        <taxon>Bacillati</taxon>
        <taxon>Actinomycetota</taxon>
        <taxon>Actinomycetes</taxon>
        <taxon>Actinomycetes incertae sedis</taxon>
        <taxon>ac1 cluster</taxon>
    </lineage>
</organism>
<dbReference type="Gene3D" id="2.102.10.10">
    <property type="entry name" value="Rieske [2Fe-2S] iron-sulphur domain"/>
    <property type="match status" value="1"/>
</dbReference>
<evidence type="ECO:0000313" key="6">
    <source>
        <dbReference type="EMBL" id="KRO37384.1"/>
    </source>
</evidence>
<dbReference type="GO" id="GO:0051537">
    <property type="term" value="F:2 iron, 2 sulfur cluster binding"/>
    <property type="evidence" value="ECO:0007669"/>
    <property type="project" value="UniProtKB-KW"/>
</dbReference>
<comment type="caution">
    <text evidence="6">The sequence shown here is derived from an EMBL/GenBank/DDBJ whole genome shotgun (WGS) entry which is preliminary data.</text>
</comment>
<evidence type="ECO:0000256" key="3">
    <source>
        <dbReference type="ARBA" id="ARBA00023004"/>
    </source>
</evidence>
<evidence type="ECO:0000259" key="5">
    <source>
        <dbReference type="PROSITE" id="PS51296"/>
    </source>
</evidence>
<dbReference type="EMBL" id="LIAN01000107">
    <property type="protein sequence ID" value="KRO37384.1"/>
    <property type="molecule type" value="Genomic_DNA"/>
</dbReference>